<name>A0AAN2A3P7_RHIRH</name>
<proteinExistence type="predicted"/>
<evidence type="ECO:0000313" key="2">
    <source>
        <dbReference type="Proteomes" id="UP000528185"/>
    </source>
</evidence>
<organism evidence="1 2">
    <name type="scientific">Rhizobium rhizogenes</name>
    <name type="common">Agrobacterium rhizogenes</name>
    <dbReference type="NCBI Taxonomy" id="359"/>
    <lineage>
        <taxon>Bacteria</taxon>
        <taxon>Pseudomonadati</taxon>
        <taxon>Pseudomonadota</taxon>
        <taxon>Alphaproteobacteria</taxon>
        <taxon>Hyphomicrobiales</taxon>
        <taxon>Rhizobiaceae</taxon>
        <taxon>Rhizobium/Agrobacterium group</taxon>
        <taxon>Rhizobium</taxon>
    </lineage>
</organism>
<dbReference type="RefSeq" id="WP_065115701.1">
    <property type="nucleotide sequence ID" value="NZ_CAICSX020000001.1"/>
</dbReference>
<comment type="caution">
    <text evidence="1">The sequence shown here is derived from an EMBL/GenBank/DDBJ whole genome shotgun (WGS) entry which is preliminary data.</text>
</comment>
<reference evidence="1 2" key="1">
    <citation type="submission" date="2020-06" db="EMBL/GenBank/DDBJ databases">
        <authorList>
            <person name="De Coninck B."/>
            <person name="Ibrahim H."/>
        </authorList>
    </citation>
    <scope>NUCLEOTIDE SEQUENCE [LARGE SCALE GENOMIC DNA]</scope>
    <source>
        <strain evidence="1">Ag_rhizogenes_K599</strain>
    </source>
</reference>
<gene>
    <name evidence="1" type="ORF">AGRHK599_LOCUS1251</name>
</gene>
<dbReference type="KEGG" id="aro:B0909_05410"/>
<protein>
    <submittedName>
        <fullName evidence="1">Uncharacterized protein</fullName>
    </submittedName>
</protein>
<dbReference type="EMBL" id="CAICSX020000001">
    <property type="protein sequence ID" value="CAD0211225.1"/>
    <property type="molecule type" value="Genomic_DNA"/>
</dbReference>
<dbReference type="AlphaFoldDB" id="A0AAN2A3P7"/>
<sequence length="62" mass="6902">MSKAVEDVLLERQRQVVAEGFDQNHDDAYHDGDPRKAAAMLNEGLVQGVEERLSLYASKGRS</sequence>
<evidence type="ECO:0000313" key="1">
    <source>
        <dbReference type="EMBL" id="CAD0211225.1"/>
    </source>
</evidence>
<dbReference type="Proteomes" id="UP000528185">
    <property type="component" value="Unassembled WGS sequence"/>
</dbReference>
<accession>A0AAN2A3P7</accession>